<protein>
    <submittedName>
        <fullName evidence="1">Uncharacterized protein</fullName>
    </submittedName>
</protein>
<name>A0A0E9VV35_ANGAN</name>
<evidence type="ECO:0000313" key="1">
    <source>
        <dbReference type="EMBL" id="JAH81867.1"/>
    </source>
</evidence>
<sequence length="43" mass="4914">MSLLILVSIFSCAAFVMYLVYRNFPDLTDFFLRFSCTAEVVAV</sequence>
<dbReference type="AlphaFoldDB" id="A0A0E9VV35"/>
<reference evidence="1" key="1">
    <citation type="submission" date="2014-11" db="EMBL/GenBank/DDBJ databases">
        <authorList>
            <person name="Amaro Gonzalez C."/>
        </authorList>
    </citation>
    <scope>NUCLEOTIDE SEQUENCE</scope>
</reference>
<proteinExistence type="predicted"/>
<organism evidence="1">
    <name type="scientific">Anguilla anguilla</name>
    <name type="common">European freshwater eel</name>
    <name type="synonym">Muraena anguilla</name>
    <dbReference type="NCBI Taxonomy" id="7936"/>
    <lineage>
        <taxon>Eukaryota</taxon>
        <taxon>Metazoa</taxon>
        <taxon>Chordata</taxon>
        <taxon>Craniata</taxon>
        <taxon>Vertebrata</taxon>
        <taxon>Euteleostomi</taxon>
        <taxon>Actinopterygii</taxon>
        <taxon>Neopterygii</taxon>
        <taxon>Teleostei</taxon>
        <taxon>Anguilliformes</taxon>
        <taxon>Anguillidae</taxon>
        <taxon>Anguilla</taxon>
    </lineage>
</organism>
<reference evidence="1" key="2">
    <citation type="journal article" date="2015" name="Fish Shellfish Immunol.">
        <title>Early steps in the European eel (Anguilla anguilla)-Vibrio vulnificus interaction in the gills: Role of the RtxA13 toxin.</title>
        <authorList>
            <person name="Callol A."/>
            <person name="Pajuelo D."/>
            <person name="Ebbesson L."/>
            <person name="Teles M."/>
            <person name="MacKenzie S."/>
            <person name="Amaro C."/>
        </authorList>
    </citation>
    <scope>NUCLEOTIDE SEQUENCE</scope>
</reference>
<dbReference type="EMBL" id="GBXM01026710">
    <property type="protein sequence ID" value="JAH81867.1"/>
    <property type="molecule type" value="Transcribed_RNA"/>
</dbReference>
<accession>A0A0E9VV35</accession>